<organism evidence="9 10">
    <name type="scientific">Spirosoma soli</name>
    <dbReference type="NCBI Taxonomy" id="1770529"/>
    <lineage>
        <taxon>Bacteria</taxon>
        <taxon>Pseudomonadati</taxon>
        <taxon>Bacteroidota</taxon>
        <taxon>Cytophagia</taxon>
        <taxon>Cytophagales</taxon>
        <taxon>Cytophagaceae</taxon>
        <taxon>Spirosoma</taxon>
    </lineage>
</organism>
<keyword evidence="10" id="KW-1185">Reference proteome</keyword>
<dbReference type="InterPro" id="IPR023090">
    <property type="entry name" value="UPF0702_alpha/beta_dom_sf"/>
</dbReference>
<keyword evidence="6 7" id="KW-0472">Membrane</keyword>
<dbReference type="Gene3D" id="3.30.240.20">
    <property type="entry name" value="bsu07140 like domains"/>
    <property type="match status" value="1"/>
</dbReference>
<keyword evidence="3" id="KW-1003">Cell membrane</keyword>
<evidence type="ECO:0000313" key="10">
    <source>
        <dbReference type="Proteomes" id="UP001597469"/>
    </source>
</evidence>
<dbReference type="PANTHER" id="PTHR34582:SF6">
    <property type="entry name" value="UPF0702 TRANSMEMBRANE PROTEIN YCAP"/>
    <property type="match status" value="1"/>
</dbReference>
<accession>A0ABW5LYR3</accession>
<comment type="caution">
    <text evidence="9">The sequence shown here is derived from an EMBL/GenBank/DDBJ whole genome shotgun (WGS) entry which is preliminary data.</text>
</comment>
<proteinExistence type="inferred from homology"/>
<evidence type="ECO:0000256" key="3">
    <source>
        <dbReference type="ARBA" id="ARBA00022475"/>
    </source>
</evidence>
<comment type="similarity">
    <text evidence="2">Belongs to the UPF0702 family.</text>
</comment>
<evidence type="ECO:0000256" key="4">
    <source>
        <dbReference type="ARBA" id="ARBA00022692"/>
    </source>
</evidence>
<feature type="transmembrane region" description="Helical" evidence="7">
    <location>
        <begin position="80"/>
        <end position="100"/>
    </location>
</feature>
<dbReference type="PANTHER" id="PTHR34582">
    <property type="entry name" value="UPF0702 TRANSMEMBRANE PROTEIN YCAP"/>
    <property type="match status" value="1"/>
</dbReference>
<evidence type="ECO:0000256" key="5">
    <source>
        <dbReference type="ARBA" id="ARBA00022989"/>
    </source>
</evidence>
<keyword evidence="5 7" id="KW-1133">Transmembrane helix</keyword>
<keyword evidence="4 7" id="KW-0812">Transmembrane</keyword>
<feature type="transmembrane region" description="Helical" evidence="7">
    <location>
        <begin position="58"/>
        <end position="74"/>
    </location>
</feature>
<dbReference type="EMBL" id="JBHULN010000001">
    <property type="protein sequence ID" value="MFD2569159.1"/>
    <property type="molecule type" value="Genomic_DNA"/>
</dbReference>
<feature type="domain" description="YetF C-terminal" evidence="8">
    <location>
        <begin position="102"/>
        <end position="174"/>
    </location>
</feature>
<evidence type="ECO:0000313" key="9">
    <source>
        <dbReference type="EMBL" id="MFD2569159.1"/>
    </source>
</evidence>
<gene>
    <name evidence="9" type="ORF">ACFSUS_00855</name>
</gene>
<name>A0ABW5LYR3_9BACT</name>
<dbReference type="RefSeq" id="WP_381517735.1">
    <property type="nucleotide sequence ID" value="NZ_JBHULN010000001.1"/>
</dbReference>
<evidence type="ECO:0000256" key="2">
    <source>
        <dbReference type="ARBA" id="ARBA00006448"/>
    </source>
</evidence>
<comment type="subcellular location">
    <subcellularLocation>
        <location evidence="1">Cell membrane</location>
        <topology evidence="1">Multi-pass membrane protein</topology>
    </subcellularLocation>
</comment>
<sequence>MKPEQLHLTDWQRIFIGDVPGLFYIEVIIRTAVVYLILMASMRIMGKRMAGQLSRTEMVALVALAASIGIPIMAPDRGLLPAVICAVVIVAGEWIISSIASRNQKAEYLFEDDLDILVENSVMKLDTMLHCRITRERLLAQLRSEGLYHLGSVKRLYLEANGSFSLVENPDPTPGLSVLPDWDTKFRNRQRKVHSRLVCANCGNASSSASPDNGAECTNCGNEEWTEAVE</sequence>
<evidence type="ECO:0000256" key="7">
    <source>
        <dbReference type="SAM" id="Phobius"/>
    </source>
</evidence>
<dbReference type="Pfam" id="PF04239">
    <property type="entry name" value="DUF421"/>
    <property type="match status" value="1"/>
</dbReference>
<dbReference type="InterPro" id="IPR007353">
    <property type="entry name" value="DUF421"/>
</dbReference>
<protein>
    <submittedName>
        <fullName evidence="9">DUF421 domain-containing protein</fullName>
    </submittedName>
</protein>
<evidence type="ECO:0000256" key="1">
    <source>
        <dbReference type="ARBA" id="ARBA00004651"/>
    </source>
</evidence>
<evidence type="ECO:0000256" key="6">
    <source>
        <dbReference type="ARBA" id="ARBA00023136"/>
    </source>
</evidence>
<reference evidence="10" key="1">
    <citation type="journal article" date="2019" name="Int. J. Syst. Evol. Microbiol.">
        <title>The Global Catalogue of Microorganisms (GCM) 10K type strain sequencing project: providing services to taxonomists for standard genome sequencing and annotation.</title>
        <authorList>
            <consortium name="The Broad Institute Genomics Platform"/>
            <consortium name="The Broad Institute Genome Sequencing Center for Infectious Disease"/>
            <person name="Wu L."/>
            <person name="Ma J."/>
        </authorList>
    </citation>
    <scope>NUCLEOTIDE SEQUENCE [LARGE SCALE GENOMIC DNA]</scope>
    <source>
        <strain evidence="10">KCTC 42805</strain>
    </source>
</reference>
<feature type="transmembrane region" description="Helical" evidence="7">
    <location>
        <begin position="20"/>
        <end position="38"/>
    </location>
</feature>
<evidence type="ECO:0000259" key="8">
    <source>
        <dbReference type="Pfam" id="PF04239"/>
    </source>
</evidence>
<dbReference type="Proteomes" id="UP001597469">
    <property type="component" value="Unassembled WGS sequence"/>
</dbReference>